<dbReference type="EMBL" id="JACAZH010000021">
    <property type="protein sequence ID" value="KAF7344602.1"/>
    <property type="molecule type" value="Genomic_DNA"/>
</dbReference>
<keyword evidence="8" id="KW-1185">Reference proteome</keyword>
<dbReference type="GO" id="GO:0034727">
    <property type="term" value="P:piecemeal microautophagy of the nucleus"/>
    <property type="evidence" value="ECO:0007669"/>
    <property type="project" value="TreeGrafter"/>
</dbReference>
<sequence>MSSDTRHLPRSFDLTQLPQTMPDVDALAALETHVAASASPASAAPVIMRFMPVGNTPVLKQKLMKGAATSYFQDVVRNLKKKLGLKAGDPLFTYINSSFAPAPDEVLGNLYNSFGTQVGEMRQLIVYYSTTPAWG</sequence>
<dbReference type="GO" id="GO:0019776">
    <property type="term" value="F:Atg8-family ligase activity"/>
    <property type="evidence" value="ECO:0007669"/>
    <property type="project" value="TreeGrafter"/>
</dbReference>
<evidence type="ECO:0000313" key="7">
    <source>
        <dbReference type="EMBL" id="KAF7344602.1"/>
    </source>
</evidence>
<gene>
    <name evidence="7" type="ORF">MSAN_01942300</name>
</gene>
<dbReference type="GO" id="GO:0000422">
    <property type="term" value="P:autophagy of mitochondrion"/>
    <property type="evidence" value="ECO:0007669"/>
    <property type="project" value="TreeGrafter"/>
</dbReference>
<comment type="caution">
    <text evidence="7">The sequence shown here is derived from an EMBL/GenBank/DDBJ whole genome shotgun (WGS) entry which is preliminary data.</text>
</comment>
<dbReference type="OrthoDB" id="10003551at2759"/>
<dbReference type="GO" id="GO:0097352">
    <property type="term" value="P:autophagosome maturation"/>
    <property type="evidence" value="ECO:0007669"/>
    <property type="project" value="TreeGrafter"/>
</dbReference>
<keyword evidence="6" id="KW-0472">Membrane</keyword>
<evidence type="ECO:0000256" key="3">
    <source>
        <dbReference type="ARBA" id="ARBA00022499"/>
    </source>
</evidence>
<protein>
    <recommendedName>
        <fullName evidence="2 6">Ubiquitin-like protein ATG12</fullName>
    </recommendedName>
</protein>
<keyword evidence="6" id="KW-0813">Transport</keyword>
<comment type="similarity">
    <text evidence="1 6">Belongs to the ATG12 family.</text>
</comment>
<keyword evidence="4 6" id="KW-0833">Ubl conjugation pathway</keyword>
<evidence type="ECO:0000256" key="1">
    <source>
        <dbReference type="ARBA" id="ARBA00007778"/>
    </source>
</evidence>
<dbReference type="GO" id="GO:0000045">
    <property type="term" value="P:autophagosome assembly"/>
    <property type="evidence" value="ECO:0007669"/>
    <property type="project" value="InterPro"/>
</dbReference>
<evidence type="ECO:0000256" key="2">
    <source>
        <dbReference type="ARBA" id="ARBA00015875"/>
    </source>
</evidence>
<dbReference type="Proteomes" id="UP000623467">
    <property type="component" value="Unassembled WGS sequence"/>
</dbReference>
<name>A0A8H6XQD0_9AGAR</name>
<dbReference type="SUPFAM" id="SSF54236">
    <property type="entry name" value="Ubiquitin-like"/>
    <property type="match status" value="1"/>
</dbReference>
<comment type="subunit">
    <text evidence="6">Forms a conjugate with ATG5.</text>
</comment>
<dbReference type="GO" id="GO:0015031">
    <property type="term" value="P:protein transport"/>
    <property type="evidence" value="ECO:0007669"/>
    <property type="project" value="UniProtKB-KW"/>
</dbReference>
<dbReference type="GO" id="GO:0061723">
    <property type="term" value="P:glycophagy"/>
    <property type="evidence" value="ECO:0007669"/>
    <property type="project" value="TreeGrafter"/>
</dbReference>
<reference evidence="7" key="1">
    <citation type="submission" date="2020-05" db="EMBL/GenBank/DDBJ databases">
        <title>Mycena genomes resolve the evolution of fungal bioluminescence.</title>
        <authorList>
            <person name="Tsai I.J."/>
        </authorList>
    </citation>
    <scope>NUCLEOTIDE SEQUENCE</scope>
    <source>
        <strain evidence="7">160909Yilan</strain>
    </source>
</reference>
<dbReference type="GO" id="GO:0034045">
    <property type="term" value="C:phagophore assembly site membrane"/>
    <property type="evidence" value="ECO:0007669"/>
    <property type="project" value="UniProtKB-SubCell"/>
</dbReference>
<dbReference type="CDD" id="cd01612">
    <property type="entry name" value="Ubl_ATG12"/>
    <property type="match status" value="1"/>
</dbReference>
<evidence type="ECO:0000256" key="5">
    <source>
        <dbReference type="ARBA" id="ARBA00023006"/>
    </source>
</evidence>
<dbReference type="PANTHER" id="PTHR13385:SF0">
    <property type="entry name" value="UBIQUITIN-LIKE PROTEIN ATG12"/>
    <property type="match status" value="1"/>
</dbReference>
<evidence type="ECO:0000256" key="6">
    <source>
        <dbReference type="RuleBase" id="RU361201"/>
    </source>
</evidence>
<accession>A0A8H6XQD0</accession>
<keyword evidence="5 6" id="KW-0072">Autophagy</keyword>
<evidence type="ECO:0000313" key="8">
    <source>
        <dbReference type="Proteomes" id="UP000623467"/>
    </source>
</evidence>
<dbReference type="InterPro" id="IPR007242">
    <property type="entry name" value="Atg12"/>
</dbReference>
<dbReference type="InterPro" id="IPR029071">
    <property type="entry name" value="Ubiquitin-like_domsf"/>
</dbReference>
<comment type="subcellular location">
    <subcellularLocation>
        <location evidence="6">Preautophagosomal structure membrane</location>
        <topology evidence="6">Peripheral membrane protein</topology>
    </subcellularLocation>
</comment>
<dbReference type="GO" id="GO:0034274">
    <property type="term" value="C:Atg12-Atg5-Atg16 complex"/>
    <property type="evidence" value="ECO:0007669"/>
    <property type="project" value="TreeGrafter"/>
</dbReference>
<keyword evidence="3 6" id="KW-1017">Isopeptide bond</keyword>
<dbReference type="PANTHER" id="PTHR13385">
    <property type="entry name" value="AUTOPHAGY PROTEIN 12"/>
    <property type="match status" value="1"/>
</dbReference>
<dbReference type="Pfam" id="PF04110">
    <property type="entry name" value="APG12"/>
    <property type="match status" value="1"/>
</dbReference>
<organism evidence="7 8">
    <name type="scientific">Mycena sanguinolenta</name>
    <dbReference type="NCBI Taxonomy" id="230812"/>
    <lineage>
        <taxon>Eukaryota</taxon>
        <taxon>Fungi</taxon>
        <taxon>Dikarya</taxon>
        <taxon>Basidiomycota</taxon>
        <taxon>Agaricomycotina</taxon>
        <taxon>Agaricomycetes</taxon>
        <taxon>Agaricomycetidae</taxon>
        <taxon>Agaricales</taxon>
        <taxon>Marasmiineae</taxon>
        <taxon>Mycenaceae</taxon>
        <taxon>Mycena</taxon>
    </lineage>
</organism>
<evidence type="ECO:0000256" key="4">
    <source>
        <dbReference type="ARBA" id="ARBA00022786"/>
    </source>
</evidence>
<comment type="function">
    <text evidence="6">Ubiquitin-like protein involved in cytoplasm to vacuole transport (Cvt), autophagy vesicles formation, mitophagy, and nucleophagy.</text>
</comment>
<dbReference type="Gene3D" id="3.10.20.90">
    <property type="entry name" value="Phosphatidylinositol 3-kinase Catalytic Subunit, Chain A, domain 1"/>
    <property type="match status" value="1"/>
</dbReference>
<dbReference type="GO" id="GO:0000421">
    <property type="term" value="C:autophagosome membrane"/>
    <property type="evidence" value="ECO:0007669"/>
    <property type="project" value="TreeGrafter"/>
</dbReference>
<proteinExistence type="inferred from homology"/>
<keyword evidence="6" id="KW-0653">Protein transport</keyword>
<dbReference type="AlphaFoldDB" id="A0A8H6XQD0"/>